<dbReference type="EC" id="2.4.2.4" evidence="2"/>
<keyword evidence="2" id="KW-0808">Transferase</keyword>
<organism evidence="2">
    <name type="scientific">hydrothermal vent metagenome</name>
    <dbReference type="NCBI Taxonomy" id="652676"/>
    <lineage>
        <taxon>unclassified sequences</taxon>
        <taxon>metagenomes</taxon>
        <taxon>ecological metagenomes</taxon>
    </lineage>
</organism>
<protein>
    <submittedName>
        <fullName evidence="2">Thymidine phosphorylase</fullName>
        <ecNumber evidence="2">2.4.2.4</ecNumber>
    </submittedName>
</protein>
<feature type="region of interest" description="Disordered" evidence="1">
    <location>
        <begin position="753"/>
        <end position="777"/>
    </location>
</feature>
<dbReference type="InterPro" id="IPR012434">
    <property type="entry name" value="DUF1631"/>
</dbReference>
<dbReference type="Pfam" id="PF07793">
    <property type="entry name" value="DUF1631"/>
    <property type="match status" value="1"/>
</dbReference>
<gene>
    <name evidence="2" type="ORF">MNBD_GAMMA02-1166</name>
</gene>
<dbReference type="AlphaFoldDB" id="A0A3B0WAX0"/>
<evidence type="ECO:0000313" key="2">
    <source>
        <dbReference type="EMBL" id="VAW47847.1"/>
    </source>
</evidence>
<proteinExistence type="predicted"/>
<keyword evidence="2" id="KW-0328">Glycosyltransferase</keyword>
<sequence length="777" mass="88311">MEPINTDKQIVDIKPKSAENINQGIILPRIHKLFIKGLKPTIRDYYDKLDDALFDLAEKAENNEKQNHYFEAMREVRKKKELMVRKFSENVQQVFKLFKQGKFNYFQTPSSEGSNEDGLSLVDEQELDQKLASTNLIEKANTYLHQQLFALEKRFALLAGGSEIKTNHIPVSPEVIVDSFAATFEHLNIDNTMYIIMLKLFERSLIQNLVKPYQDINQLLIKAGILPHLKFRIASQGQAGNYPSSNTNPSDEFAQQLVPVEAPHQNQGVVSDVQYQAIASALSQRHMQNPAGGQANMDNMSMFDASIVSNALSILQVEELNNLNSKQASLSPTEIKNALLARLNDLDQESENKQVNQQDEDTIDLVGMLFQFLVDDRNLPDRIQALLAKLQIPYLHLALNDRKLFSNKDDNARKLLDIISKASIGWNEEDDKRGKFINKTEEIVQLILETDHQDINFPALISEFHEFEAKNNKRTQIIEKRTSEKALGQERIIKAKEQTALILEAKIKKHSLPKLVTEMLLTPWANVLILAHLRHQDEPAKVESFIKFVDKLIYVSVKNKKTMATNAQISHVCNQLSQGLRLVAFDELSIKEKSQELYQLLLSINGITESDDVEHEMVLPQKAFNVDEYPEAEQPEIVHFIADKKFNNLNKNISHIDDEYYQQAKGLQTGEWIEFSGDNADSDNEGTKDESVRAKLSWVSPISHKLLFVNARGVKVTDKSLDELAHDLRENLAMVLQQIPLFDRAMASIAQQVTADSDTSQSEQKDSEVTDNLNSES</sequence>
<dbReference type="GO" id="GO:0009032">
    <property type="term" value="F:thymidine phosphorylase activity"/>
    <property type="evidence" value="ECO:0007669"/>
    <property type="project" value="UniProtKB-EC"/>
</dbReference>
<evidence type="ECO:0000256" key="1">
    <source>
        <dbReference type="SAM" id="MobiDB-lite"/>
    </source>
</evidence>
<name>A0A3B0WAX0_9ZZZZ</name>
<reference evidence="2" key="1">
    <citation type="submission" date="2018-06" db="EMBL/GenBank/DDBJ databases">
        <authorList>
            <person name="Zhirakovskaya E."/>
        </authorList>
    </citation>
    <scope>NUCLEOTIDE SEQUENCE</scope>
</reference>
<feature type="compositionally biased region" description="Polar residues" evidence="1">
    <location>
        <begin position="753"/>
        <end position="762"/>
    </location>
</feature>
<accession>A0A3B0WAX0</accession>
<dbReference type="EMBL" id="UOFA01000371">
    <property type="protein sequence ID" value="VAW47847.1"/>
    <property type="molecule type" value="Genomic_DNA"/>
</dbReference>